<dbReference type="GeneTree" id="ENSGT00950000183011"/>
<keyword evidence="2" id="KW-0546">Nucleotide metabolism</keyword>
<dbReference type="Proteomes" id="UP000694388">
    <property type="component" value="Unplaced"/>
</dbReference>
<protein>
    <submittedName>
        <fullName evidence="4">Uncharacterized protein</fullName>
    </submittedName>
</protein>
<dbReference type="GO" id="GO:0032264">
    <property type="term" value="P:IMP salvage"/>
    <property type="evidence" value="ECO:0007669"/>
    <property type="project" value="InterPro"/>
</dbReference>
<dbReference type="AlphaFoldDB" id="A0A8C4WR88"/>
<dbReference type="GO" id="GO:0046033">
    <property type="term" value="P:AMP metabolic process"/>
    <property type="evidence" value="ECO:0007669"/>
    <property type="project" value="TreeGrafter"/>
</dbReference>
<dbReference type="Gene3D" id="3.20.20.140">
    <property type="entry name" value="Metal-dependent hydrolases"/>
    <property type="match status" value="1"/>
</dbReference>
<sequence length="324" mass="37275">MPHAFVLSLFLLCSSYWCLMQNLVFYYFFEEGSDDATNDVDASQSKGHPLYHRIDIKDDDGQNITWMPQDDLNNAVDMLLKALHLRLKHMQASQQRFPQTTSRCLRKVMVLEEMKAEQQPVFSEYPADLKTAFDQDVTNVPSLNYSVGMRNGVLQMFKVGMEKLPEVPEVKPTLLNAYLKDMAFLLMIIQNGPVKTYCSRRLKILSAKFELHQLTNHLAEMVELKVDGKQDFQSVCKVDTHVHAAAAMTQNELLNIMCKTYEQDGDVKGVAANYKQMAGNCFTELRISVRGTSPDEWSRLADWFVEQEVYSPHIRWVVQLPRHL</sequence>
<dbReference type="PANTHER" id="PTHR11359">
    <property type="entry name" value="AMP DEAMINASE"/>
    <property type="match status" value="1"/>
</dbReference>
<evidence type="ECO:0000256" key="1">
    <source>
        <dbReference type="ARBA" id="ARBA00006676"/>
    </source>
</evidence>
<evidence type="ECO:0000313" key="5">
    <source>
        <dbReference type="Proteomes" id="UP000694388"/>
    </source>
</evidence>
<keyword evidence="3" id="KW-0732">Signal</keyword>
<feature type="signal peptide" evidence="3">
    <location>
        <begin position="1"/>
        <end position="20"/>
    </location>
</feature>
<dbReference type="SUPFAM" id="SSF51556">
    <property type="entry name" value="Metallo-dependent hydrolases"/>
    <property type="match status" value="1"/>
</dbReference>
<reference evidence="4" key="2">
    <citation type="submission" date="2025-09" db="UniProtKB">
        <authorList>
            <consortium name="Ensembl"/>
        </authorList>
    </citation>
    <scope>IDENTIFICATION</scope>
</reference>
<proteinExistence type="inferred from homology"/>
<dbReference type="GO" id="GO:0005829">
    <property type="term" value="C:cytosol"/>
    <property type="evidence" value="ECO:0007669"/>
    <property type="project" value="TreeGrafter"/>
</dbReference>
<dbReference type="PANTHER" id="PTHR11359:SF0">
    <property type="entry name" value="AMP DEAMINASE"/>
    <property type="match status" value="1"/>
</dbReference>
<evidence type="ECO:0000256" key="2">
    <source>
        <dbReference type="ARBA" id="ARBA00023080"/>
    </source>
</evidence>
<reference evidence="4" key="1">
    <citation type="submission" date="2025-08" db="UniProtKB">
        <authorList>
            <consortium name="Ensembl"/>
        </authorList>
    </citation>
    <scope>IDENTIFICATION</scope>
</reference>
<accession>A0A8C4WR88</accession>
<comment type="similarity">
    <text evidence="1">Belongs to the metallo-dependent hydrolases superfamily. Adenosine and AMP deaminases family.</text>
</comment>
<dbReference type="Pfam" id="PF19326">
    <property type="entry name" value="AMP_deaminase"/>
    <property type="match status" value="2"/>
</dbReference>
<feature type="chain" id="PRO_5034623650" evidence="3">
    <location>
        <begin position="21"/>
        <end position="324"/>
    </location>
</feature>
<name>A0A8C4WR88_EPTBU</name>
<dbReference type="InterPro" id="IPR032466">
    <property type="entry name" value="Metal_Hydrolase"/>
</dbReference>
<evidence type="ECO:0000256" key="3">
    <source>
        <dbReference type="SAM" id="SignalP"/>
    </source>
</evidence>
<evidence type="ECO:0000313" key="4">
    <source>
        <dbReference type="Ensembl" id="ENSEBUP00000009137.1"/>
    </source>
</evidence>
<dbReference type="InterPro" id="IPR006329">
    <property type="entry name" value="AMPD"/>
</dbReference>
<dbReference type="GO" id="GO:0003876">
    <property type="term" value="F:AMP deaminase activity"/>
    <property type="evidence" value="ECO:0007669"/>
    <property type="project" value="InterPro"/>
</dbReference>
<organism evidence="4 5">
    <name type="scientific">Eptatretus burgeri</name>
    <name type="common">Inshore hagfish</name>
    <dbReference type="NCBI Taxonomy" id="7764"/>
    <lineage>
        <taxon>Eukaryota</taxon>
        <taxon>Metazoa</taxon>
        <taxon>Chordata</taxon>
        <taxon>Craniata</taxon>
        <taxon>Vertebrata</taxon>
        <taxon>Cyclostomata</taxon>
        <taxon>Myxini</taxon>
        <taxon>Myxiniformes</taxon>
        <taxon>Myxinidae</taxon>
        <taxon>Eptatretinae</taxon>
        <taxon>Eptatretus</taxon>
    </lineage>
</organism>
<dbReference type="OMA" id="ELLNIMC"/>
<dbReference type="Ensembl" id="ENSEBUT00000009656.1">
    <property type="protein sequence ID" value="ENSEBUP00000009137.1"/>
    <property type="gene ID" value="ENSEBUG00000005904.1"/>
</dbReference>
<keyword evidence="5" id="KW-1185">Reference proteome</keyword>